<organism evidence="1">
    <name type="scientific">uncultured Dysgonomonas sp</name>
    <dbReference type="NCBI Taxonomy" id="206096"/>
    <lineage>
        <taxon>Bacteria</taxon>
        <taxon>Pseudomonadati</taxon>
        <taxon>Bacteroidota</taxon>
        <taxon>Bacteroidia</taxon>
        <taxon>Bacteroidales</taxon>
        <taxon>Dysgonomonadaceae</taxon>
        <taxon>Dysgonomonas</taxon>
        <taxon>environmental samples</taxon>
    </lineage>
</organism>
<reference evidence="1" key="1">
    <citation type="submission" date="2016-04" db="EMBL/GenBank/DDBJ databases">
        <authorList>
            <person name="Evans L.H."/>
            <person name="Alamgir A."/>
            <person name="Owens N."/>
            <person name="Weber N.D."/>
            <person name="Virtaneva K."/>
            <person name="Barbian K."/>
            <person name="Babar A."/>
            <person name="Rosenke K."/>
        </authorList>
    </citation>
    <scope>NUCLEOTIDE SEQUENCE</scope>
    <source>
        <strain evidence="1">86-1</strain>
    </source>
</reference>
<evidence type="ECO:0008006" key="2">
    <source>
        <dbReference type="Google" id="ProtNLM"/>
    </source>
</evidence>
<accession>A0A212J5Z5</accession>
<proteinExistence type="predicted"/>
<dbReference type="AlphaFoldDB" id="A0A212J5Z5"/>
<name>A0A212J5Z5_9BACT</name>
<evidence type="ECO:0000313" key="1">
    <source>
        <dbReference type="EMBL" id="SBV94881.1"/>
    </source>
</evidence>
<dbReference type="RefSeq" id="WP_296939090.1">
    <property type="nucleotide sequence ID" value="NZ_LT599032.1"/>
</dbReference>
<dbReference type="EMBL" id="FLUM01000001">
    <property type="protein sequence ID" value="SBV94881.1"/>
    <property type="molecule type" value="Genomic_DNA"/>
</dbReference>
<sequence>MKFRSILVLLILAVFTTLSIKGQGLKRGGFDIETIKKEKAAFLIKELELTDAEAKVFIPLESEFMSRKFAVNRDARRETRALNEKPNKTEEDYQRITKLNLESEKREAELQIEYYKKFGEVLSAQKIEKYRAVDMKFKEHMLKKIEERRKANPHRQGQRK</sequence>
<protein>
    <recommendedName>
        <fullName evidence="2">DUF4890 domain-containing protein</fullName>
    </recommendedName>
</protein>
<gene>
    <name evidence="1" type="ORF">KL86DYS1_11248</name>
</gene>